<proteinExistence type="predicted"/>
<dbReference type="Proteomes" id="UP000181936">
    <property type="component" value="Chromosome"/>
</dbReference>
<name>A0A1L3MNZ5_9BACI</name>
<gene>
    <name evidence="1" type="ORF">A9C19_04470</name>
</gene>
<sequence length="215" mass="25378">MNNIVDFKKLREEKEKQLLSFSSNHLVQLQTYIDRQTNIREKVKAKHIFREKVHCSKVHVFSEKEEKLFQDWFTYDYQTIQGKTNYQLFLDTLKRNQHPLHPIIHALFLASVLEPFKVINITETHIYAENLLTKETGKILSKGLAGLGNEMQGALVFIRTIPILNSFYNISTPFIQPNYVVVRNLQQDVKESTEHYRTFLKKYSIKYTWDNGSHS</sequence>
<evidence type="ECO:0000313" key="2">
    <source>
        <dbReference type="Proteomes" id="UP000181936"/>
    </source>
</evidence>
<organism evidence="1 2">
    <name type="scientific">Bacillus weihaiensis</name>
    <dbReference type="NCBI Taxonomy" id="1547283"/>
    <lineage>
        <taxon>Bacteria</taxon>
        <taxon>Bacillati</taxon>
        <taxon>Bacillota</taxon>
        <taxon>Bacilli</taxon>
        <taxon>Bacillales</taxon>
        <taxon>Bacillaceae</taxon>
        <taxon>Bacillus</taxon>
    </lineage>
</organism>
<dbReference type="EMBL" id="CP016020">
    <property type="protein sequence ID" value="APH04050.1"/>
    <property type="molecule type" value="Genomic_DNA"/>
</dbReference>
<accession>A0A1L3MNZ5</accession>
<dbReference type="OrthoDB" id="2989520at2"/>
<dbReference type="STRING" id="1547283.A9C19_04470"/>
<dbReference type="KEGG" id="bwh:A9C19_04470"/>
<dbReference type="AlphaFoldDB" id="A0A1L3MNZ5"/>
<evidence type="ECO:0000313" key="1">
    <source>
        <dbReference type="EMBL" id="APH04050.1"/>
    </source>
</evidence>
<protein>
    <submittedName>
        <fullName evidence="1">Uncharacterized protein</fullName>
    </submittedName>
</protein>
<dbReference type="RefSeq" id="WP_072578844.1">
    <property type="nucleotide sequence ID" value="NZ_CP016020.1"/>
</dbReference>
<keyword evidence="2" id="KW-1185">Reference proteome</keyword>
<reference evidence="1 2" key="1">
    <citation type="journal article" date="2016" name="Sci. Rep.">
        <title>Complete genome sequence and transcriptomic analysis of a novel marine strain Bacillus weihaiensis reveals the mechanism of brown algae degradation.</title>
        <authorList>
            <person name="Zhu Y."/>
            <person name="Chen P."/>
            <person name="Bao Y."/>
            <person name="Men Y."/>
            <person name="Zeng Y."/>
            <person name="Yang J."/>
            <person name="Sun J."/>
            <person name="Sun Y."/>
        </authorList>
    </citation>
    <scope>NUCLEOTIDE SEQUENCE [LARGE SCALE GENOMIC DNA]</scope>
    <source>
        <strain evidence="1 2">Alg07</strain>
    </source>
</reference>